<dbReference type="NCBIfam" id="NF040713">
    <property type="entry name" value="ZapE"/>
    <property type="match status" value="1"/>
</dbReference>
<dbReference type="InterPro" id="IPR027417">
    <property type="entry name" value="P-loop_NTPase"/>
</dbReference>
<dbReference type="GO" id="GO:0005524">
    <property type="term" value="F:ATP binding"/>
    <property type="evidence" value="ECO:0007669"/>
    <property type="project" value="UniProtKB-KW"/>
</dbReference>
<protein>
    <submittedName>
        <fullName evidence="3">Cell division protein ZapE</fullName>
    </submittedName>
</protein>
<dbReference type="PANTHER" id="PTHR12169:SF6">
    <property type="entry name" value="AFG1-LIKE ATPASE"/>
    <property type="match status" value="1"/>
</dbReference>
<keyword evidence="1" id="KW-0547">Nucleotide-binding</keyword>
<dbReference type="Proteomes" id="UP000244906">
    <property type="component" value="Unassembled WGS sequence"/>
</dbReference>
<sequence length="426" mass="48705">MLFMPQQPCSILSPVQRYQAATAQAGFASDPAQQQTLIALQTCYQQLEQNNSASLLARWRKPQLACQPLYIWGPVGRGKTWLMDCFYQSVSAAENKQTDHKTAPRRSVRLHYYRFMKSIHAQLKTLQGKPDPLKYLAKSFSKKHQLLCLDEFFVSDIADAMILGRLLDYFFQFGVTIICTSNVKPELLYRNGLQRERFLPAIELIQSEMNVLYLDGAIDHRVNKLPEALSLSTQYSSYFLSVQQPLMQRQFFNFHASEIDKGTIQYQQTIQIEGRSISAEIITPHAIWFDFMALCSGPRSQNDYIALAEKFKIIYISGIPVLGGELREKKVARGTEDAIDMIAKVADRPFIAARMDDEARRLISLVDELYDQNIQLVISAEVALERLYCSGGLEFEFQRTHSRLIEMQSEQYQRKTASNPVLLGVL</sequence>
<keyword evidence="4" id="KW-1185">Reference proteome</keyword>
<evidence type="ECO:0000313" key="3">
    <source>
        <dbReference type="EMBL" id="PVZ65681.1"/>
    </source>
</evidence>
<dbReference type="AlphaFoldDB" id="A0A2V1GT40"/>
<accession>A0A2V1GT40</accession>
<reference evidence="3 4" key="1">
    <citation type="submission" date="2018-04" db="EMBL/GenBank/DDBJ databases">
        <title>Thalassorhabdus spongiae gen. nov., sp. nov., isolated from a marine sponge in South-West Iceland.</title>
        <authorList>
            <person name="Knobloch S."/>
            <person name="Daussin A."/>
            <person name="Johannsson R."/>
            <person name="Marteinsson V.T."/>
        </authorList>
    </citation>
    <scope>NUCLEOTIDE SEQUENCE [LARGE SCALE GENOMIC DNA]</scope>
    <source>
        <strain evidence="3 4">Hp12</strain>
    </source>
</reference>
<dbReference type="GO" id="GO:0005737">
    <property type="term" value="C:cytoplasm"/>
    <property type="evidence" value="ECO:0007669"/>
    <property type="project" value="TreeGrafter"/>
</dbReference>
<name>A0A2V1GT40_9GAMM</name>
<keyword evidence="3" id="KW-0132">Cell division</keyword>
<comment type="caution">
    <text evidence="3">The sequence shown here is derived from an EMBL/GenBank/DDBJ whole genome shotgun (WGS) entry which is preliminary data.</text>
</comment>
<dbReference type="InterPro" id="IPR005654">
    <property type="entry name" value="ATPase_AFG1-like"/>
</dbReference>
<keyword evidence="3" id="KW-0131">Cell cycle</keyword>
<dbReference type="Gene3D" id="3.40.50.300">
    <property type="entry name" value="P-loop containing nucleotide triphosphate hydrolases"/>
    <property type="match status" value="1"/>
</dbReference>
<dbReference type="EMBL" id="QDDL01000009">
    <property type="protein sequence ID" value="PVZ65681.1"/>
    <property type="molecule type" value="Genomic_DNA"/>
</dbReference>
<dbReference type="SUPFAM" id="SSF52540">
    <property type="entry name" value="P-loop containing nucleoside triphosphate hydrolases"/>
    <property type="match status" value="1"/>
</dbReference>
<dbReference type="GO" id="GO:0051301">
    <property type="term" value="P:cell division"/>
    <property type="evidence" value="ECO:0007669"/>
    <property type="project" value="UniProtKB-KW"/>
</dbReference>
<evidence type="ECO:0000313" key="4">
    <source>
        <dbReference type="Proteomes" id="UP000244906"/>
    </source>
</evidence>
<dbReference type="Pfam" id="PF03969">
    <property type="entry name" value="AFG1_ATPase"/>
    <property type="match status" value="2"/>
</dbReference>
<dbReference type="PANTHER" id="PTHR12169">
    <property type="entry name" value="ATPASE N2B"/>
    <property type="match status" value="1"/>
</dbReference>
<gene>
    <name evidence="3" type="ORF">DC094_17505</name>
</gene>
<evidence type="ECO:0000256" key="2">
    <source>
        <dbReference type="ARBA" id="ARBA00022840"/>
    </source>
</evidence>
<dbReference type="GO" id="GO:0016887">
    <property type="term" value="F:ATP hydrolysis activity"/>
    <property type="evidence" value="ECO:0007669"/>
    <property type="project" value="InterPro"/>
</dbReference>
<keyword evidence="2" id="KW-0067">ATP-binding</keyword>
<evidence type="ECO:0000256" key="1">
    <source>
        <dbReference type="ARBA" id="ARBA00022741"/>
    </source>
</evidence>
<dbReference type="GO" id="GO:0032153">
    <property type="term" value="C:cell division site"/>
    <property type="evidence" value="ECO:0007669"/>
    <property type="project" value="TreeGrafter"/>
</dbReference>
<organism evidence="3 4">
    <name type="scientific">Pelagibaculum spongiae</name>
    <dbReference type="NCBI Taxonomy" id="2080658"/>
    <lineage>
        <taxon>Bacteria</taxon>
        <taxon>Pseudomonadati</taxon>
        <taxon>Pseudomonadota</taxon>
        <taxon>Gammaproteobacteria</taxon>
        <taxon>Oceanospirillales</taxon>
        <taxon>Pelagibaculum</taxon>
    </lineage>
</organism>
<proteinExistence type="predicted"/>